<comment type="caution">
    <text evidence="1">The sequence shown here is derived from an EMBL/GenBank/DDBJ whole genome shotgun (WGS) entry which is preliminary data.</text>
</comment>
<name>A0A1V9X965_9ACAR</name>
<reference evidence="1 2" key="1">
    <citation type="journal article" date="2017" name="Gigascience">
        <title>Draft genome of the honey bee ectoparasitic mite, Tropilaelaps mercedesae, is shaped by the parasitic life history.</title>
        <authorList>
            <person name="Dong X."/>
            <person name="Armstrong S.D."/>
            <person name="Xia D."/>
            <person name="Makepeace B.L."/>
            <person name="Darby A.C."/>
            <person name="Kadowaki T."/>
        </authorList>
    </citation>
    <scope>NUCLEOTIDE SEQUENCE [LARGE SCALE GENOMIC DNA]</scope>
    <source>
        <strain evidence="1">Wuxi-XJTLU</strain>
    </source>
</reference>
<organism evidence="1 2">
    <name type="scientific">Tropilaelaps mercedesae</name>
    <dbReference type="NCBI Taxonomy" id="418985"/>
    <lineage>
        <taxon>Eukaryota</taxon>
        <taxon>Metazoa</taxon>
        <taxon>Ecdysozoa</taxon>
        <taxon>Arthropoda</taxon>
        <taxon>Chelicerata</taxon>
        <taxon>Arachnida</taxon>
        <taxon>Acari</taxon>
        <taxon>Parasitiformes</taxon>
        <taxon>Mesostigmata</taxon>
        <taxon>Gamasina</taxon>
        <taxon>Dermanyssoidea</taxon>
        <taxon>Laelapidae</taxon>
        <taxon>Tropilaelaps</taxon>
    </lineage>
</organism>
<dbReference type="STRING" id="418985.A0A1V9X965"/>
<keyword evidence="1" id="KW-0418">Kinase</keyword>
<sequence length="146" mass="15793">MVISGRRSTPKVAGSLSSKALGQVPDQVRLQPSPWLKWTAAATASDSVIVNFQNRFEIQRRPTDPSLVHRSLSSASHCQVTAIAVQSQSCSPGDPLLYAGTAWGVVVVARARGLRPITAFRPFEQEVRVICPFTNRSMLATLGTGY</sequence>
<dbReference type="InParanoid" id="A0A1V9X965"/>
<gene>
    <name evidence="1" type="ORF">BIW11_11975</name>
</gene>
<dbReference type="GO" id="GO:0016301">
    <property type="term" value="F:kinase activity"/>
    <property type="evidence" value="ECO:0007669"/>
    <property type="project" value="UniProtKB-KW"/>
</dbReference>
<dbReference type="EMBL" id="MNPL01019391">
    <property type="protein sequence ID" value="OQR69918.1"/>
    <property type="molecule type" value="Genomic_DNA"/>
</dbReference>
<evidence type="ECO:0000313" key="1">
    <source>
        <dbReference type="EMBL" id="OQR69918.1"/>
    </source>
</evidence>
<dbReference type="AlphaFoldDB" id="A0A1V9X965"/>
<proteinExistence type="predicted"/>
<feature type="non-terminal residue" evidence="1">
    <location>
        <position position="146"/>
    </location>
</feature>
<dbReference type="Proteomes" id="UP000192247">
    <property type="component" value="Unassembled WGS sequence"/>
</dbReference>
<protein>
    <submittedName>
        <fullName evidence="1">Leucine-rich repeat serine/threonine-protein kinase 1-like</fullName>
    </submittedName>
</protein>
<accession>A0A1V9X965</accession>
<keyword evidence="2" id="KW-1185">Reference proteome</keyword>
<keyword evidence="1" id="KW-0808">Transferase</keyword>
<evidence type="ECO:0000313" key="2">
    <source>
        <dbReference type="Proteomes" id="UP000192247"/>
    </source>
</evidence>